<organism evidence="1 2">
    <name type="scientific">Daphnia magna</name>
    <dbReference type="NCBI Taxonomy" id="35525"/>
    <lineage>
        <taxon>Eukaryota</taxon>
        <taxon>Metazoa</taxon>
        <taxon>Ecdysozoa</taxon>
        <taxon>Arthropoda</taxon>
        <taxon>Crustacea</taxon>
        <taxon>Branchiopoda</taxon>
        <taxon>Diplostraca</taxon>
        <taxon>Cladocera</taxon>
        <taxon>Anomopoda</taxon>
        <taxon>Daphniidae</taxon>
        <taxon>Daphnia</taxon>
    </lineage>
</organism>
<accession>A0ABQ9ZMC6</accession>
<dbReference type="EMBL" id="JAOYFB010000004">
    <property type="protein sequence ID" value="KAK4014061.1"/>
    <property type="molecule type" value="Genomic_DNA"/>
</dbReference>
<reference evidence="1 2" key="1">
    <citation type="journal article" date="2023" name="Nucleic Acids Res.">
        <title>The hologenome of Daphnia magna reveals possible DNA methylation and microbiome-mediated evolution of the host genome.</title>
        <authorList>
            <person name="Chaturvedi A."/>
            <person name="Li X."/>
            <person name="Dhandapani V."/>
            <person name="Marshall H."/>
            <person name="Kissane S."/>
            <person name="Cuenca-Cambronero M."/>
            <person name="Asole G."/>
            <person name="Calvet F."/>
            <person name="Ruiz-Romero M."/>
            <person name="Marangio P."/>
            <person name="Guigo R."/>
            <person name="Rago D."/>
            <person name="Mirbahai L."/>
            <person name="Eastwood N."/>
            <person name="Colbourne J.K."/>
            <person name="Zhou J."/>
            <person name="Mallon E."/>
            <person name="Orsini L."/>
        </authorList>
    </citation>
    <scope>NUCLEOTIDE SEQUENCE [LARGE SCALE GENOMIC DNA]</scope>
    <source>
        <strain evidence="1">LRV0_1</strain>
    </source>
</reference>
<keyword evidence="2" id="KW-1185">Reference proteome</keyword>
<gene>
    <name evidence="1" type="ORF">OUZ56_026607</name>
</gene>
<evidence type="ECO:0000313" key="1">
    <source>
        <dbReference type="EMBL" id="KAK4014061.1"/>
    </source>
</evidence>
<protein>
    <submittedName>
        <fullName evidence="1">Uncharacterized protein</fullName>
    </submittedName>
</protein>
<sequence>MKEKVKRDVWSDRETDYLLVLYIEEKEVMEGDFNTLIRGDRTHIGHCTTLYSVRKNSAFS</sequence>
<comment type="caution">
    <text evidence="1">The sequence shown here is derived from an EMBL/GenBank/DDBJ whole genome shotgun (WGS) entry which is preliminary data.</text>
</comment>
<evidence type="ECO:0000313" key="2">
    <source>
        <dbReference type="Proteomes" id="UP001234178"/>
    </source>
</evidence>
<proteinExistence type="predicted"/>
<dbReference type="Proteomes" id="UP001234178">
    <property type="component" value="Unassembled WGS sequence"/>
</dbReference>
<name>A0ABQ9ZMC6_9CRUS</name>